<name>A0A2H0N978_9BACT</name>
<feature type="region of interest" description="Disordered" evidence="1">
    <location>
        <begin position="245"/>
        <end position="265"/>
    </location>
</feature>
<evidence type="ECO:0008006" key="5">
    <source>
        <dbReference type="Google" id="ProtNLM"/>
    </source>
</evidence>
<sequence>MKLYLISLITLFSASLFAQDVDYYYKSDKAKLSISEKSINIEAMYDCAVQMGRRFSNNKYLVNSFGLSSVNGIVYFQGASGAENGIYFVREGQMYFVAYSNQPEGEIRVFEENDPVSVGIRKTGTGYTVGTKKSFENGGIRYPTTRYVSKPKKVEVGSQFVASFASGLNNCLDQFCPMFSSRKKKFEDESFSKGEGMQYMDMNEYSALQTCRHVLRSMGQTTLASKVEGLIKNCLGVELDPMKGMIDTKEDGKKGSGNGSNSNVK</sequence>
<feature type="signal peptide" evidence="2">
    <location>
        <begin position="1"/>
        <end position="18"/>
    </location>
</feature>
<protein>
    <recommendedName>
        <fullName evidence="5">DUF4468 domain-containing protein</fullName>
    </recommendedName>
</protein>
<evidence type="ECO:0000313" key="3">
    <source>
        <dbReference type="EMBL" id="PIR04695.1"/>
    </source>
</evidence>
<comment type="caution">
    <text evidence="3">The sequence shown here is derived from an EMBL/GenBank/DDBJ whole genome shotgun (WGS) entry which is preliminary data.</text>
</comment>
<dbReference type="EMBL" id="PCWO01000045">
    <property type="protein sequence ID" value="PIR04695.1"/>
    <property type="molecule type" value="Genomic_DNA"/>
</dbReference>
<evidence type="ECO:0000256" key="2">
    <source>
        <dbReference type="SAM" id="SignalP"/>
    </source>
</evidence>
<accession>A0A2H0N978</accession>
<organism evidence="3 4">
    <name type="scientific">Candidatus Liptonbacteria bacterium CG11_big_fil_rev_8_21_14_0_20_35_14</name>
    <dbReference type="NCBI Taxonomy" id="1974634"/>
    <lineage>
        <taxon>Bacteria</taxon>
        <taxon>Candidatus Liptoniibacteriota</taxon>
    </lineage>
</organism>
<keyword evidence="2" id="KW-0732">Signal</keyword>
<reference evidence="3 4" key="1">
    <citation type="submission" date="2017-09" db="EMBL/GenBank/DDBJ databases">
        <title>Depth-based differentiation of microbial function through sediment-hosted aquifers and enrichment of novel symbionts in the deep terrestrial subsurface.</title>
        <authorList>
            <person name="Probst A.J."/>
            <person name="Ladd B."/>
            <person name="Jarett J.K."/>
            <person name="Geller-Mcgrath D.E."/>
            <person name="Sieber C.M."/>
            <person name="Emerson J.B."/>
            <person name="Anantharaman K."/>
            <person name="Thomas B.C."/>
            <person name="Malmstrom R."/>
            <person name="Stieglmeier M."/>
            <person name="Klingl A."/>
            <person name="Woyke T."/>
            <person name="Ryan C.M."/>
            <person name="Banfield J.F."/>
        </authorList>
    </citation>
    <scope>NUCLEOTIDE SEQUENCE [LARGE SCALE GENOMIC DNA]</scope>
    <source>
        <strain evidence="3">CG11_big_fil_rev_8_21_14_0_20_35_14</strain>
    </source>
</reference>
<evidence type="ECO:0000256" key="1">
    <source>
        <dbReference type="SAM" id="MobiDB-lite"/>
    </source>
</evidence>
<feature type="chain" id="PRO_5013903726" description="DUF4468 domain-containing protein" evidence="2">
    <location>
        <begin position="19"/>
        <end position="265"/>
    </location>
</feature>
<gene>
    <name evidence="3" type="ORF">COV57_03160</name>
</gene>
<evidence type="ECO:0000313" key="4">
    <source>
        <dbReference type="Proteomes" id="UP000229893"/>
    </source>
</evidence>
<dbReference type="Proteomes" id="UP000229893">
    <property type="component" value="Unassembled WGS sequence"/>
</dbReference>
<proteinExistence type="predicted"/>
<dbReference type="AlphaFoldDB" id="A0A2H0N978"/>